<dbReference type="GO" id="GO:0008270">
    <property type="term" value="F:zinc ion binding"/>
    <property type="evidence" value="ECO:0007669"/>
    <property type="project" value="UniProtKB-KW"/>
</dbReference>
<evidence type="ECO:0000256" key="1">
    <source>
        <dbReference type="ARBA" id="ARBA00022723"/>
    </source>
</evidence>
<feature type="domain" description="RING-type" evidence="6">
    <location>
        <begin position="40"/>
        <end position="104"/>
    </location>
</feature>
<reference evidence="7 8" key="1">
    <citation type="journal article" date="2016" name="Mol. Biol. Evol.">
        <title>Comparative Genomics of Early-Diverging Mushroom-Forming Fungi Provides Insights into the Origins of Lignocellulose Decay Capabilities.</title>
        <authorList>
            <person name="Nagy L.G."/>
            <person name="Riley R."/>
            <person name="Tritt A."/>
            <person name="Adam C."/>
            <person name="Daum C."/>
            <person name="Floudas D."/>
            <person name="Sun H."/>
            <person name="Yadav J.S."/>
            <person name="Pangilinan J."/>
            <person name="Larsson K.H."/>
            <person name="Matsuura K."/>
            <person name="Barry K."/>
            <person name="Labutti K."/>
            <person name="Kuo R."/>
            <person name="Ohm R.A."/>
            <person name="Bhattacharya S.S."/>
            <person name="Shirouzu T."/>
            <person name="Yoshinaga Y."/>
            <person name="Martin F.M."/>
            <person name="Grigoriev I.V."/>
            <person name="Hibbett D.S."/>
        </authorList>
    </citation>
    <scope>NUCLEOTIDE SEQUENCE [LARGE SCALE GENOMIC DNA]</scope>
    <source>
        <strain evidence="7 8">CBS 109695</strain>
    </source>
</reference>
<evidence type="ECO:0000256" key="3">
    <source>
        <dbReference type="ARBA" id="ARBA00022833"/>
    </source>
</evidence>
<evidence type="ECO:0000256" key="2">
    <source>
        <dbReference type="ARBA" id="ARBA00022771"/>
    </source>
</evidence>
<sequence>MAAITIADVDIPMTAQDRIRLAIHTLPTLAAKDVNLDDSCAICLNGFASILEENENAVQEDAGEDRDAPSELGITRLVGCGHLFCRKDLLEWIRGFHGSCPTCRHIFLEIRPPSDSDGESSDGDYFPNEEEDEEEDDFIIESDADVDFDFEVDEMDLGLEIGEIWEDSGMDDGESWADEETTYSEADMSLTGELDALAEDADDTLCGVDEGSDE</sequence>
<evidence type="ECO:0000256" key="4">
    <source>
        <dbReference type="PROSITE-ProRule" id="PRU00175"/>
    </source>
</evidence>
<keyword evidence="8" id="KW-1185">Reference proteome</keyword>
<proteinExistence type="predicted"/>
<name>A0A166VNC6_9AGAM</name>
<accession>A0A166VNC6</accession>
<feature type="compositionally biased region" description="Acidic residues" evidence="5">
    <location>
        <begin position="116"/>
        <end position="135"/>
    </location>
</feature>
<dbReference type="OrthoDB" id="8062037at2759"/>
<dbReference type="Proteomes" id="UP000076532">
    <property type="component" value="Unassembled WGS sequence"/>
</dbReference>
<keyword evidence="3" id="KW-0862">Zinc</keyword>
<dbReference type="InterPro" id="IPR001841">
    <property type="entry name" value="Znf_RING"/>
</dbReference>
<dbReference type="PROSITE" id="PS50089">
    <property type="entry name" value="ZF_RING_2"/>
    <property type="match status" value="1"/>
</dbReference>
<dbReference type="SMART" id="SM00184">
    <property type="entry name" value="RING"/>
    <property type="match status" value="1"/>
</dbReference>
<dbReference type="EMBL" id="KV417484">
    <property type="protein sequence ID" value="KZP32904.1"/>
    <property type="molecule type" value="Genomic_DNA"/>
</dbReference>
<keyword evidence="2 4" id="KW-0863">Zinc-finger</keyword>
<dbReference type="SUPFAM" id="SSF57850">
    <property type="entry name" value="RING/U-box"/>
    <property type="match status" value="1"/>
</dbReference>
<dbReference type="STRING" id="436010.A0A166VNC6"/>
<evidence type="ECO:0000313" key="7">
    <source>
        <dbReference type="EMBL" id="KZP32904.1"/>
    </source>
</evidence>
<organism evidence="7 8">
    <name type="scientific">Athelia psychrophila</name>
    <dbReference type="NCBI Taxonomy" id="1759441"/>
    <lineage>
        <taxon>Eukaryota</taxon>
        <taxon>Fungi</taxon>
        <taxon>Dikarya</taxon>
        <taxon>Basidiomycota</taxon>
        <taxon>Agaricomycotina</taxon>
        <taxon>Agaricomycetes</taxon>
        <taxon>Agaricomycetidae</taxon>
        <taxon>Atheliales</taxon>
        <taxon>Atheliaceae</taxon>
        <taxon>Athelia</taxon>
    </lineage>
</organism>
<dbReference type="AlphaFoldDB" id="A0A166VNC6"/>
<evidence type="ECO:0000313" key="8">
    <source>
        <dbReference type="Proteomes" id="UP000076532"/>
    </source>
</evidence>
<dbReference type="Gene3D" id="3.30.40.10">
    <property type="entry name" value="Zinc/RING finger domain, C3HC4 (zinc finger)"/>
    <property type="match status" value="1"/>
</dbReference>
<dbReference type="InterPro" id="IPR013083">
    <property type="entry name" value="Znf_RING/FYVE/PHD"/>
</dbReference>
<keyword evidence="1" id="KW-0479">Metal-binding</keyword>
<feature type="region of interest" description="Disordered" evidence="5">
    <location>
        <begin position="111"/>
        <end position="135"/>
    </location>
</feature>
<evidence type="ECO:0000256" key="5">
    <source>
        <dbReference type="SAM" id="MobiDB-lite"/>
    </source>
</evidence>
<gene>
    <name evidence="7" type="ORF">FIBSPDRAFT_943875</name>
</gene>
<dbReference type="Pfam" id="PF00097">
    <property type="entry name" value="zf-C3HC4"/>
    <property type="match status" value="1"/>
</dbReference>
<evidence type="ECO:0000259" key="6">
    <source>
        <dbReference type="PROSITE" id="PS50089"/>
    </source>
</evidence>
<protein>
    <recommendedName>
        <fullName evidence="6">RING-type domain-containing protein</fullName>
    </recommendedName>
</protein>
<dbReference type="InterPro" id="IPR018957">
    <property type="entry name" value="Znf_C3HC4_RING-type"/>
</dbReference>